<comment type="caution">
    <text evidence="2">The sequence shown here is derived from an EMBL/GenBank/DDBJ whole genome shotgun (WGS) entry which is preliminary data.</text>
</comment>
<dbReference type="RefSeq" id="WP_120627605.1">
    <property type="nucleotide sequence ID" value="NZ_RAWG01000168.1"/>
</dbReference>
<protein>
    <recommendedName>
        <fullName evidence="4">DUF2188 domain-containing protein</fullName>
    </recommendedName>
</protein>
<evidence type="ECO:0000256" key="1">
    <source>
        <dbReference type="SAM" id="MobiDB-lite"/>
    </source>
</evidence>
<name>A0A3A8N5T1_9BACT</name>
<dbReference type="AlphaFoldDB" id="A0A3A8N5T1"/>
<proteinExistence type="predicted"/>
<accession>A0A3A8N5T1</accession>
<feature type="region of interest" description="Disordered" evidence="1">
    <location>
        <begin position="53"/>
        <end position="81"/>
    </location>
</feature>
<keyword evidence="3" id="KW-1185">Reference proteome</keyword>
<evidence type="ECO:0008006" key="4">
    <source>
        <dbReference type="Google" id="ProtNLM"/>
    </source>
</evidence>
<dbReference type="EMBL" id="RAWG01000168">
    <property type="protein sequence ID" value="RKH39263.1"/>
    <property type="molecule type" value="Genomic_DNA"/>
</dbReference>
<organism evidence="2 3">
    <name type="scientific">Corallococcus sicarius</name>
    <dbReference type="NCBI Taxonomy" id="2316726"/>
    <lineage>
        <taxon>Bacteria</taxon>
        <taxon>Pseudomonadati</taxon>
        <taxon>Myxococcota</taxon>
        <taxon>Myxococcia</taxon>
        <taxon>Myxococcales</taxon>
        <taxon>Cystobacterineae</taxon>
        <taxon>Myxococcaceae</taxon>
        <taxon>Corallococcus</taxon>
    </lineage>
</organism>
<gene>
    <name evidence="2" type="ORF">D7X12_24000</name>
</gene>
<reference evidence="3" key="1">
    <citation type="submission" date="2018-09" db="EMBL/GenBank/DDBJ databases">
        <authorList>
            <person name="Livingstone P.G."/>
            <person name="Whitworth D.E."/>
        </authorList>
    </citation>
    <scope>NUCLEOTIDE SEQUENCE [LARGE SCALE GENOMIC DNA]</scope>
    <source>
        <strain evidence="3">CA040B</strain>
    </source>
</reference>
<dbReference type="OrthoDB" id="5520924at2"/>
<evidence type="ECO:0000313" key="2">
    <source>
        <dbReference type="EMBL" id="RKH39263.1"/>
    </source>
</evidence>
<evidence type="ECO:0000313" key="3">
    <source>
        <dbReference type="Proteomes" id="UP000273405"/>
    </source>
</evidence>
<dbReference type="Proteomes" id="UP000273405">
    <property type="component" value="Unassembled WGS sequence"/>
</dbReference>
<sequence>MGAENTVTVRCDRKGWRVEVEAGEGDVRRYRYGSEAQARYFAAVFALGPSVLPPKDHARRRQGARLPLPMRPSFGEAAMHE</sequence>